<dbReference type="PANTHER" id="PTHR43802:SF1">
    <property type="entry name" value="IP11341P-RELATED"/>
    <property type="match status" value="1"/>
</dbReference>
<reference evidence="2 3" key="1">
    <citation type="submission" date="2024-05" db="EMBL/GenBank/DDBJ databases">
        <authorList>
            <person name="Liu Q."/>
            <person name="Xin Y.-H."/>
        </authorList>
    </citation>
    <scope>NUCLEOTIDE SEQUENCE [LARGE SCALE GENOMIC DNA]</scope>
    <source>
        <strain evidence="2 3">CGMCC 1.10181</strain>
    </source>
</reference>
<dbReference type="Proteomes" id="UP001419910">
    <property type="component" value="Unassembled WGS sequence"/>
</dbReference>
<organism evidence="2 3">
    <name type="scientific">Sphingomonas oligophenolica</name>
    <dbReference type="NCBI Taxonomy" id="301154"/>
    <lineage>
        <taxon>Bacteria</taxon>
        <taxon>Pseudomonadati</taxon>
        <taxon>Pseudomonadota</taxon>
        <taxon>Alphaproteobacteria</taxon>
        <taxon>Sphingomonadales</taxon>
        <taxon>Sphingomonadaceae</taxon>
        <taxon>Sphingomonas</taxon>
    </lineage>
</organism>
<evidence type="ECO:0000313" key="3">
    <source>
        <dbReference type="Proteomes" id="UP001419910"/>
    </source>
</evidence>
<dbReference type="SUPFAM" id="SSF52096">
    <property type="entry name" value="ClpP/crotonase"/>
    <property type="match status" value="1"/>
</dbReference>
<evidence type="ECO:0000313" key="2">
    <source>
        <dbReference type="EMBL" id="MEN2792608.1"/>
    </source>
</evidence>
<dbReference type="RefSeq" id="WP_343892278.1">
    <property type="nucleotide sequence ID" value="NZ_BAAAEH010000055.1"/>
</dbReference>
<dbReference type="PANTHER" id="PTHR43802">
    <property type="entry name" value="ENOYL-COA HYDRATASE"/>
    <property type="match status" value="1"/>
</dbReference>
<proteinExistence type="inferred from homology"/>
<evidence type="ECO:0000256" key="1">
    <source>
        <dbReference type="ARBA" id="ARBA00005254"/>
    </source>
</evidence>
<dbReference type="InterPro" id="IPR029045">
    <property type="entry name" value="ClpP/crotonase-like_dom_sf"/>
</dbReference>
<dbReference type="Pfam" id="PF00378">
    <property type="entry name" value="ECH_1"/>
    <property type="match status" value="2"/>
</dbReference>
<dbReference type="NCBIfam" id="NF006128">
    <property type="entry name" value="PRK08272.1"/>
    <property type="match status" value="1"/>
</dbReference>
<protein>
    <submittedName>
        <fullName evidence="2">Crotonase/enoyl-CoA hydratase family protein</fullName>
    </submittedName>
</protein>
<dbReference type="EMBL" id="JBDIME010000031">
    <property type="protein sequence ID" value="MEN2792608.1"/>
    <property type="molecule type" value="Genomic_DNA"/>
</dbReference>
<dbReference type="Gene3D" id="3.90.226.10">
    <property type="entry name" value="2-enoyl-CoA Hydratase, Chain A, domain 1"/>
    <property type="match status" value="1"/>
</dbReference>
<comment type="caution">
    <text evidence="2">The sequence shown here is derived from an EMBL/GenBank/DDBJ whole genome shotgun (WGS) entry which is preliminary data.</text>
</comment>
<dbReference type="InterPro" id="IPR001753">
    <property type="entry name" value="Enoyl-CoA_hydra/iso"/>
</dbReference>
<gene>
    <name evidence="2" type="ORF">ABC974_23475</name>
</gene>
<name>A0ABU9Y9Y1_9SPHN</name>
<sequence length="298" mass="33105">MAKWLKTTDTITFEVRDRIAWITMNRPEKRNALSWKGLQEIRDALLEADDLTSVHCIVLGGNGRDFCAGWDLTGGESSPVKEQQSIAQNPQSEYRSATATLDDDTWQLQRMNELRLVMFEMHKPVIAKIQGNCLANGTDIAMLADLIVVASDARIGYPPVRAQGSPPSHMWLYYMGPQWAKRMLLTGDLLRGKDAARLGLALESVPAAKLDSHVEALAKRIAAVAPDLLACNKRVVNLGLELMGMKTLQRLASEIDARGHLSAGRMQFRQSIEELGLKEAVRKRDAAFGDGMVEYSWD</sequence>
<accession>A0ABU9Y9Y1</accession>
<dbReference type="CDD" id="cd06558">
    <property type="entry name" value="crotonase-like"/>
    <property type="match status" value="1"/>
</dbReference>
<keyword evidence="3" id="KW-1185">Reference proteome</keyword>
<comment type="similarity">
    <text evidence="1">Belongs to the enoyl-CoA hydratase/isomerase family.</text>
</comment>